<dbReference type="AlphaFoldDB" id="G7GXM0"/>
<dbReference type="RefSeq" id="WP_007320425.1">
    <property type="nucleotide sequence ID" value="NZ_BAEE01000008.1"/>
</dbReference>
<name>G7GXM0_9ACTN</name>
<dbReference type="OrthoDB" id="5572373at2"/>
<evidence type="ECO:0000259" key="1">
    <source>
        <dbReference type="SMART" id="SM00860"/>
    </source>
</evidence>
<dbReference type="SMART" id="SM00860">
    <property type="entry name" value="SMI1_KNR4"/>
    <property type="match status" value="1"/>
</dbReference>
<reference evidence="2 3" key="1">
    <citation type="submission" date="2011-11" db="EMBL/GenBank/DDBJ databases">
        <title>Whole genome shotgun sequence of Gordonia araii NBRC 100433.</title>
        <authorList>
            <person name="Yoshida Y."/>
            <person name="Hosoyama A."/>
            <person name="Tsuchikane K."/>
            <person name="Katsumata H."/>
            <person name="Yamazaki S."/>
            <person name="Fujita N."/>
        </authorList>
    </citation>
    <scope>NUCLEOTIDE SEQUENCE [LARGE SCALE GENOMIC DNA]</scope>
    <source>
        <strain evidence="2 3">NBRC 100433</strain>
    </source>
</reference>
<dbReference type="Gene3D" id="3.40.1580.10">
    <property type="entry name" value="SMI1/KNR4-like"/>
    <property type="match status" value="1"/>
</dbReference>
<feature type="domain" description="Knr4/Smi1-like" evidence="1">
    <location>
        <begin position="16"/>
        <end position="161"/>
    </location>
</feature>
<protein>
    <recommendedName>
        <fullName evidence="1">Knr4/Smi1-like domain-containing protein</fullName>
    </recommendedName>
</protein>
<dbReference type="EMBL" id="BAEE01000008">
    <property type="protein sequence ID" value="GAB08345.1"/>
    <property type="molecule type" value="Genomic_DNA"/>
</dbReference>
<dbReference type="Proteomes" id="UP000035088">
    <property type="component" value="Unassembled WGS sequence"/>
</dbReference>
<dbReference type="Pfam" id="PF14568">
    <property type="entry name" value="SUKH_6"/>
    <property type="match status" value="1"/>
</dbReference>
<dbReference type="SUPFAM" id="SSF160631">
    <property type="entry name" value="SMI1/KNR4-like"/>
    <property type="match status" value="1"/>
</dbReference>
<gene>
    <name evidence="2" type="ORF">GOARA_008_00450</name>
</gene>
<dbReference type="InterPro" id="IPR037883">
    <property type="entry name" value="Knr4/Smi1-like_sf"/>
</dbReference>
<comment type="caution">
    <text evidence="2">The sequence shown here is derived from an EMBL/GenBank/DDBJ whole genome shotgun (WGS) entry which is preliminary data.</text>
</comment>
<evidence type="ECO:0000313" key="3">
    <source>
        <dbReference type="Proteomes" id="UP000035088"/>
    </source>
</evidence>
<keyword evidence="3" id="KW-1185">Reference proteome</keyword>
<dbReference type="STRING" id="1073574.GOARA_008_00450"/>
<dbReference type="InterPro" id="IPR018958">
    <property type="entry name" value="Knr4/Smi1-like_dom"/>
</dbReference>
<sequence length="186" mass="20429">MTTIDDLITLVPPPAAPPEFDFDACEKLLGTRLPDDYKDIVAVYGTGEFNDDLTLWVPQHSGIADDRTITTMAPSALRTLTDMRPTIPETSVWLLPDGREEPVNLGTVGPGAFLGWGRDTGGNYGFWKITGDDPNDWPIVFGDFGGAWDFDPRGLLEYLYAKLAGRFPDSLTGNYDPADPFFSSAY</sequence>
<organism evidence="2 3">
    <name type="scientific">Gordonia araii NBRC 100433</name>
    <dbReference type="NCBI Taxonomy" id="1073574"/>
    <lineage>
        <taxon>Bacteria</taxon>
        <taxon>Bacillati</taxon>
        <taxon>Actinomycetota</taxon>
        <taxon>Actinomycetes</taxon>
        <taxon>Mycobacteriales</taxon>
        <taxon>Gordoniaceae</taxon>
        <taxon>Gordonia</taxon>
    </lineage>
</organism>
<evidence type="ECO:0000313" key="2">
    <source>
        <dbReference type="EMBL" id="GAB08345.1"/>
    </source>
</evidence>
<accession>G7GXM0</accession>
<proteinExistence type="predicted"/>